<evidence type="ECO:0000313" key="3">
    <source>
        <dbReference type="Proteomes" id="UP001375743"/>
    </source>
</evidence>
<comment type="caution">
    <text evidence="2">The sequence shown here is derived from an EMBL/GenBank/DDBJ whole genome shotgun (WGS) entry which is preliminary data.</text>
</comment>
<name>A0ABU8Y0A6_9PROT</name>
<reference evidence="2 3" key="1">
    <citation type="submission" date="2024-01" db="EMBL/GenBank/DDBJ databases">
        <title>Multi-omics insights into the function and evolution of sodium benzoate biodegradation pathways in Benzoatithermus flavus gen. nov., sp. nov. from hot spring.</title>
        <authorList>
            <person name="Hu C.-J."/>
            <person name="Li W.-J."/>
        </authorList>
    </citation>
    <scope>NUCLEOTIDE SEQUENCE [LARGE SCALE GENOMIC DNA]</scope>
    <source>
        <strain evidence="2 3">SYSU G07066</strain>
    </source>
</reference>
<keyword evidence="1" id="KW-0812">Transmembrane</keyword>
<accession>A0ABU8Y0A6</accession>
<organism evidence="2 3">
    <name type="scientific">Benzoatithermus flavus</name>
    <dbReference type="NCBI Taxonomy" id="3108223"/>
    <lineage>
        <taxon>Bacteria</taxon>
        <taxon>Pseudomonadati</taxon>
        <taxon>Pseudomonadota</taxon>
        <taxon>Alphaproteobacteria</taxon>
        <taxon>Geminicoccales</taxon>
        <taxon>Geminicoccaceae</taxon>
        <taxon>Benzoatithermus</taxon>
    </lineage>
</organism>
<protein>
    <submittedName>
        <fullName evidence="2">AzlD domain-containing protein</fullName>
    </submittedName>
</protein>
<keyword evidence="3" id="KW-1185">Reference proteome</keyword>
<evidence type="ECO:0000256" key="1">
    <source>
        <dbReference type="SAM" id="Phobius"/>
    </source>
</evidence>
<dbReference type="Proteomes" id="UP001375743">
    <property type="component" value="Unassembled WGS sequence"/>
</dbReference>
<gene>
    <name evidence="2" type="ORF">U1T56_20925</name>
</gene>
<feature type="transmembrane region" description="Helical" evidence="1">
    <location>
        <begin position="80"/>
        <end position="99"/>
    </location>
</feature>
<dbReference type="RefSeq" id="WP_418161472.1">
    <property type="nucleotide sequence ID" value="NZ_JBBLZC010000031.1"/>
</dbReference>
<proteinExistence type="predicted"/>
<keyword evidence="1" id="KW-0472">Membrane</keyword>
<dbReference type="Pfam" id="PF05437">
    <property type="entry name" value="AzlD"/>
    <property type="match status" value="1"/>
</dbReference>
<dbReference type="InterPro" id="IPR008407">
    <property type="entry name" value="Brnchd-chn_aa_trnsp_AzlD"/>
</dbReference>
<dbReference type="EMBL" id="JBBLZC010000031">
    <property type="protein sequence ID" value="MEK0085622.1"/>
    <property type="molecule type" value="Genomic_DNA"/>
</dbReference>
<keyword evidence="1" id="KW-1133">Transmembrane helix</keyword>
<feature type="transmembrane region" description="Helical" evidence="1">
    <location>
        <begin position="45"/>
        <end position="73"/>
    </location>
</feature>
<sequence length="102" mass="10656">MSWTSFLAILAMGAVTYATRAGGFWLARRLEPGPFLRAWLEHLPGAVFAALVAPMVAGAGPVGWLAAGAGFLAMRRTGQFLLAIVTGLAVYLLGQELGLPKG</sequence>
<evidence type="ECO:0000313" key="2">
    <source>
        <dbReference type="EMBL" id="MEK0085622.1"/>
    </source>
</evidence>